<keyword evidence="8" id="KW-0547">Nucleotide-binding</keyword>
<dbReference type="InterPro" id="IPR003594">
    <property type="entry name" value="HATPase_dom"/>
</dbReference>
<dbReference type="SMART" id="SM00091">
    <property type="entry name" value="PAS"/>
    <property type="match status" value="1"/>
</dbReference>
<dbReference type="NCBIfam" id="TIGR00229">
    <property type="entry name" value="sensory_box"/>
    <property type="match status" value="1"/>
</dbReference>
<dbReference type="PRINTS" id="PR00344">
    <property type="entry name" value="BCTRLSENSOR"/>
</dbReference>
<dbReference type="InterPro" id="IPR004358">
    <property type="entry name" value="Sig_transdc_His_kin-like_C"/>
</dbReference>
<keyword evidence="13 14" id="KW-0472">Membrane</keyword>
<evidence type="ECO:0000256" key="14">
    <source>
        <dbReference type="SAM" id="Phobius"/>
    </source>
</evidence>
<sequence>MRLQTRLILLIGTLLLVTIIVLTLSFERMLAAVQQQNTGAAALKIAKAVASLEVIRSGFEADDPSSVIQPVAEQIRAETGAEFIVVGNRNGIRYAHPIEERIGMKMVGGDNGPVLQGQAIISEAVGSMGASVRGKAPVFDRTGQVVGVVSVGFMIEKLQREAAAYRTGIMLTAALTLLSGCAVAIWIARRVKRSIFGLEPHEIGMLYQEKKAILETVHEGIIAVNEVGGVTLVNQTAMKLLGRQEGEEIIGTPILELLPESRLMEVLQTGRAELDQEMLINGSTVVVNRLPIRDYEQRVIGAVSSFRNKSELLRVTEELTQVKRYAEALRTQTHEYSNKLYTIYGLIQLESYQEAMDLITHETDVHQNLIHFLMREIPDPMIGGILIGKFNRANELKVELTVNESSSFKKIPEDMDRNHLVTIIGNLIDNALEAVIDAEEGRRRVNVLLSDRDGSLLIEVADLGAGVPEEAAAHIFQTGYSTKAANGRGFGLAIVRQAAEELGGSIKFQSAAGRGTVFQVNIPISDRKGESL</sequence>
<keyword evidence="5" id="KW-0597">Phosphoprotein</keyword>
<dbReference type="SUPFAM" id="SSF55890">
    <property type="entry name" value="Sporulation response regulatory protein Spo0B"/>
    <property type="match status" value="1"/>
</dbReference>
<evidence type="ECO:0000259" key="16">
    <source>
        <dbReference type="PROSITE" id="PS50112"/>
    </source>
</evidence>
<keyword evidence="7 14" id="KW-0812">Transmembrane</keyword>
<dbReference type="PANTHER" id="PTHR43547:SF3">
    <property type="entry name" value="SENSOR PROTEIN CITS"/>
    <property type="match status" value="1"/>
</dbReference>
<evidence type="ECO:0000256" key="3">
    <source>
        <dbReference type="ARBA" id="ARBA00012438"/>
    </source>
</evidence>
<dbReference type="SMART" id="SM00387">
    <property type="entry name" value="HATPase_c"/>
    <property type="match status" value="1"/>
</dbReference>
<evidence type="ECO:0000256" key="6">
    <source>
        <dbReference type="ARBA" id="ARBA00022679"/>
    </source>
</evidence>
<evidence type="ECO:0000313" key="18">
    <source>
        <dbReference type="Proteomes" id="UP001580407"/>
    </source>
</evidence>
<dbReference type="RefSeq" id="WP_375526651.1">
    <property type="nucleotide sequence ID" value="NZ_JBHILM010000021.1"/>
</dbReference>
<organism evidence="17 18">
    <name type="scientific">Paenibacillus terreus</name>
    <dbReference type="NCBI Taxonomy" id="1387834"/>
    <lineage>
        <taxon>Bacteria</taxon>
        <taxon>Bacillati</taxon>
        <taxon>Bacillota</taxon>
        <taxon>Bacilli</taxon>
        <taxon>Bacillales</taxon>
        <taxon>Paenibacillaceae</taxon>
        <taxon>Paenibacillus</taxon>
    </lineage>
</organism>
<accession>A0ABV5BB21</accession>
<dbReference type="Pfam" id="PF00989">
    <property type="entry name" value="PAS"/>
    <property type="match status" value="1"/>
</dbReference>
<dbReference type="Gene3D" id="3.30.565.10">
    <property type="entry name" value="Histidine kinase-like ATPase, C-terminal domain"/>
    <property type="match status" value="1"/>
</dbReference>
<proteinExistence type="predicted"/>
<comment type="caution">
    <text evidence="17">The sequence shown here is derived from an EMBL/GenBank/DDBJ whole genome shotgun (WGS) entry which is preliminary data.</text>
</comment>
<keyword evidence="9" id="KW-0418">Kinase</keyword>
<dbReference type="PROSITE" id="PS50112">
    <property type="entry name" value="PAS"/>
    <property type="match status" value="1"/>
</dbReference>
<protein>
    <recommendedName>
        <fullName evidence="3">histidine kinase</fullName>
        <ecNumber evidence="3">2.7.13.3</ecNumber>
    </recommendedName>
</protein>
<dbReference type="SUPFAM" id="SSF55785">
    <property type="entry name" value="PYP-like sensor domain (PAS domain)"/>
    <property type="match status" value="1"/>
</dbReference>
<dbReference type="InterPro" id="IPR035965">
    <property type="entry name" value="PAS-like_dom_sf"/>
</dbReference>
<evidence type="ECO:0000256" key="2">
    <source>
        <dbReference type="ARBA" id="ARBA00004651"/>
    </source>
</evidence>
<evidence type="ECO:0000313" key="17">
    <source>
        <dbReference type="EMBL" id="MFB5682907.1"/>
    </source>
</evidence>
<dbReference type="PANTHER" id="PTHR43547">
    <property type="entry name" value="TWO-COMPONENT HISTIDINE KINASE"/>
    <property type="match status" value="1"/>
</dbReference>
<evidence type="ECO:0000256" key="13">
    <source>
        <dbReference type="ARBA" id="ARBA00023136"/>
    </source>
</evidence>
<keyword evidence="18" id="KW-1185">Reference proteome</keyword>
<dbReference type="InterPro" id="IPR039506">
    <property type="entry name" value="SPOB_a"/>
</dbReference>
<dbReference type="EMBL" id="JBHILM010000021">
    <property type="protein sequence ID" value="MFB5682907.1"/>
    <property type="molecule type" value="Genomic_DNA"/>
</dbReference>
<evidence type="ECO:0000256" key="4">
    <source>
        <dbReference type="ARBA" id="ARBA00022475"/>
    </source>
</evidence>
<keyword evidence="10 17" id="KW-0067">ATP-binding</keyword>
<comment type="subcellular location">
    <subcellularLocation>
        <location evidence="2">Cell membrane</location>
        <topology evidence="2">Multi-pass membrane protein</topology>
    </subcellularLocation>
</comment>
<evidence type="ECO:0000259" key="15">
    <source>
        <dbReference type="PROSITE" id="PS50109"/>
    </source>
</evidence>
<dbReference type="CDD" id="cd00130">
    <property type="entry name" value="PAS"/>
    <property type="match status" value="1"/>
</dbReference>
<dbReference type="InterPro" id="IPR013767">
    <property type="entry name" value="PAS_fold"/>
</dbReference>
<dbReference type="InterPro" id="IPR005467">
    <property type="entry name" value="His_kinase_dom"/>
</dbReference>
<evidence type="ECO:0000256" key="8">
    <source>
        <dbReference type="ARBA" id="ARBA00022741"/>
    </source>
</evidence>
<dbReference type="InterPro" id="IPR000014">
    <property type="entry name" value="PAS"/>
</dbReference>
<keyword evidence="6" id="KW-0808">Transferase</keyword>
<keyword evidence="4" id="KW-1003">Cell membrane</keyword>
<evidence type="ECO:0000256" key="5">
    <source>
        <dbReference type="ARBA" id="ARBA00022553"/>
    </source>
</evidence>
<gene>
    <name evidence="17" type="ORF">ACE3NQ_18485</name>
</gene>
<dbReference type="PROSITE" id="PS50109">
    <property type="entry name" value="HIS_KIN"/>
    <property type="match status" value="1"/>
</dbReference>
<dbReference type="Pfam" id="PF17203">
    <property type="entry name" value="sCache_3_2"/>
    <property type="match status" value="1"/>
</dbReference>
<name>A0ABV5BB21_9BACL</name>
<dbReference type="SUPFAM" id="SSF103190">
    <property type="entry name" value="Sensory domain-like"/>
    <property type="match status" value="1"/>
</dbReference>
<dbReference type="GO" id="GO:0005524">
    <property type="term" value="F:ATP binding"/>
    <property type="evidence" value="ECO:0007669"/>
    <property type="project" value="UniProtKB-KW"/>
</dbReference>
<dbReference type="Pfam" id="PF14689">
    <property type="entry name" value="SPOB_a"/>
    <property type="match status" value="1"/>
</dbReference>
<evidence type="ECO:0000256" key="11">
    <source>
        <dbReference type="ARBA" id="ARBA00022989"/>
    </source>
</evidence>
<comment type="catalytic activity">
    <reaction evidence="1">
        <text>ATP + protein L-histidine = ADP + protein N-phospho-L-histidine.</text>
        <dbReference type="EC" id="2.7.13.3"/>
    </reaction>
</comment>
<keyword evidence="12" id="KW-0902">Two-component regulatory system</keyword>
<dbReference type="InterPro" id="IPR033463">
    <property type="entry name" value="sCache_3"/>
</dbReference>
<dbReference type="Gene3D" id="3.30.450.20">
    <property type="entry name" value="PAS domain"/>
    <property type="match status" value="2"/>
</dbReference>
<evidence type="ECO:0000256" key="10">
    <source>
        <dbReference type="ARBA" id="ARBA00022840"/>
    </source>
</evidence>
<dbReference type="Pfam" id="PF02518">
    <property type="entry name" value="HATPase_c"/>
    <property type="match status" value="1"/>
</dbReference>
<dbReference type="Proteomes" id="UP001580407">
    <property type="component" value="Unassembled WGS sequence"/>
</dbReference>
<evidence type="ECO:0000256" key="7">
    <source>
        <dbReference type="ARBA" id="ARBA00022692"/>
    </source>
</evidence>
<dbReference type="InterPro" id="IPR036890">
    <property type="entry name" value="HATPase_C_sf"/>
</dbReference>
<evidence type="ECO:0000256" key="9">
    <source>
        <dbReference type="ARBA" id="ARBA00022777"/>
    </source>
</evidence>
<dbReference type="InterPro" id="IPR016120">
    <property type="entry name" value="Sig_transdc_His_kin_SpoOB"/>
</dbReference>
<feature type="domain" description="Histidine kinase" evidence="15">
    <location>
        <begin position="331"/>
        <end position="526"/>
    </location>
</feature>
<dbReference type="SUPFAM" id="SSF55874">
    <property type="entry name" value="ATPase domain of HSP90 chaperone/DNA topoisomerase II/histidine kinase"/>
    <property type="match status" value="1"/>
</dbReference>
<evidence type="ECO:0000256" key="1">
    <source>
        <dbReference type="ARBA" id="ARBA00000085"/>
    </source>
</evidence>
<dbReference type="EC" id="2.7.13.3" evidence="3"/>
<feature type="domain" description="PAS" evidence="16">
    <location>
        <begin position="206"/>
        <end position="277"/>
    </location>
</feature>
<evidence type="ECO:0000256" key="12">
    <source>
        <dbReference type="ARBA" id="ARBA00023012"/>
    </source>
</evidence>
<reference evidence="17 18" key="1">
    <citation type="submission" date="2024-09" db="EMBL/GenBank/DDBJ databases">
        <authorList>
            <person name="Ruan L."/>
        </authorList>
    </citation>
    <scope>NUCLEOTIDE SEQUENCE [LARGE SCALE GENOMIC DNA]</scope>
    <source>
        <strain evidence="17 18">D33</strain>
    </source>
</reference>
<dbReference type="Gene3D" id="1.10.287.130">
    <property type="match status" value="1"/>
</dbReference>
<feature type="transmembrane region" description="Helical" evidence="14">
    <location>
        <begin position="7"/>
        <end position="26"/>
    </location>
</feature>
<keyword evidence="11 14" id="KW-1133">Transmembrane helix</keyword>
<dbReference type="InterPro" id="IPR029151">
    <property type="entry name" value="Sensor-like_sf"/>
</dbReference>
<dbReference type="CDD" id="cd16915">
    <property type="entry name" value="HATPase_DpiB-CitA-like"/>
    <property type="match status" value="1"/>
</dbReference>